<sequence length="360" mass="40445">MNLKDLKNDWINEFSQPLMIAGPCSAESEAQMLETARRIKETNAQVPIFRAGIWKPRTKPNGFEGVGVIGLNWLKKVKEEYGFKTATEVANAHHVFAALEADVDILWIGARSTVNPFTVQEIAMALRGTDKPVFVKNPVNPDLALWIGALERLLGQDIKNLGAIHRGFSTYQKTKYRNNPNWQIALDFKSQFPNIPMLVDPSHICGNRTGLADITQEAMNVGYQGAIIESHCNPDEAWSDASQQITPEVLAELIGNLKVRNSGIAGFDGEMGRHRTLISDIDFQLIELLSQRMKVSEQIGKLKKENDIAIFQPERWKVITEYAGQKAKETGMSQDFIEKVFKAIHEESIEVQNSIMIDRQ</sequence>
<dbReference type="Proteomes" id="UP000028705">
    <property type="component" value="Unassembled WGS sequence"/>
</dbReference>
<dbReference type="SUPFAM" id="SSF51569">
    <property type="entry name" value="Aldolase"/>
    <property type="match status" value="1"/>
</dbReference>
<evidence type="ECO:0000256" key="2">
    <source>
        <dbReference type="ARBA" id="ARBA00022679"/>
    </source>
</evidence>
<dbReference type="InterPro" id="IPR052899">
    <property type="entry name" value="Class-I_DAHP_synthase"/>
</dbReference>
<dbReference type="PANTHER" id="PTHR43018:SF1">
    <property type="entry name" value="PROTEIN AROA(G)"/>
    <property type="match status" value="1"/>
</dbReference>
<dbReference type="RefSeq" id="WP_034713475.1">
    <property type="nucleotide sequence ID" value="NZ_JAODPJ010000001.1"/>
</dbReference>
<dbReference type="InterPro" id="IPR002701">
    <property type="entry name" value="CM_II_prokaryot"/>
</dbReference>
<dbReference type="SMART" id="SM00830">
    <property type="entry name" value="CM_2"/>
    <property type="match status" value="1"/>
</dbReference>
<dbReference type="Pfam" id="PF00793">
    <property type="entry name" value="DAHP_synth_1"/>
    <property type="match status" value="1"/>
</dbReference>
<dbReference type="Pfam" id="PF01817">
    <property type="entry name" value="CM_2"/>
    <property type="match status" value="1"/>
</dbReference>
<dbReference type="GO" id="GO:0004106">
    <property type="term" value="F:chorismate mutase activity"/>
    <property type="evidence" value="ECO:0007669"/>
    <property type="project" value="UniProtKB-EC"/>
</dbReference>
<dbReference type="InterPro" id="IPR036263">
    <property type="entry name" value="Chorismate_II_sf"/>
</dbReference>
<feature type="domain" description="Chorismate mutase" evidence="3">
    <location>
        <begin position="265"/>
        <end position="356"/>
    </location>
</feature>
<protein>
    <recommendedName>
        <fullName evidence="1">chorismate mutase</fullName>
        <ecNumber evidence="1">5.4.99.5</ecNumber>
    </recommendedName>
</protein>
<dbReference type="Gene3D" id="3.20.20.70">
    <property type="entry name" value="Aldolase class I"/>
    <property type="match status" value="1"/>
</dbReference>
<dbReference type="EMBL" id="JPRH01000007">
    <property type="protein sequence ID" value="KFF11411.1"/>
    <property type="molecule type" value="Genomic_DNA"/>
</dbReference>
<dbReference type="GO" id="GO:0016740">
    <property type="term" value="F:transferase activity"/>
    <property type="evidence" value="ECO:0007669"/>
    <property type="project" value="UniProtKB-KW"/>
</dbReference>
<dbReference type="Gene3D" id="1.20.59.10">
    <property type="entry name" value="Chorismate mutase"/>
    <property type="match status" value="1"/>
</dbReference>
<evidence type="ECO:0000313" key="5">
    <source>
        <dbReference type="Proteomes" id="UP000028705"/>
    </source>
</evidence>
<dbReference type="EC" id="5.4.99.5" evidence="1"/>
<dbReference type="eggNOG" id="COG1605">
    <property type="taxonomic scope" value="Bacteria"/>
</dbReference>
<dbReference type="PANTHER" id="PTHR43018">
    <property type="entry name" value="PHOSPHO-2-DEHYDRO-3-DEOXYHEPTONATE ALDOLASE"/>
    <property type="match status" value="1"/>
</dbReference>
<dbReference type="GO" id="GO:0046417">
    <property type="term" value="P:chorismate metabolic process"/>
    <property type="evidence" value="ECO:0007669"/>
    <property type="project" value="InterPro"/>
</dbReference>
<dbReference type="STRING" id="445961.IW15_16885"/>
<evidence type="ECO:0000313" key="4">
    <source>
        <dbReference type="EMBL" id="KFF11411.1"/>
    </source>
</evidence>
<dbReference type="InterPro" id="IPR013785">
    <property type="entry name" value="Aldolase_TIM"/>
</dbReference>
<comment type="caution">
    <text evidence="4">The sequence shown here is derived from an EMBL/GenBank/DDBJ whole genome shotgun (WGS) entry which is preliminary data.</text>
</comment>
<proteinExistence type="predicted"/>
<dbReference type="PROSITE" id="PS51168">
    <property type="entry name" value="CHORISMATE_MUT_2"/>
    <property type="match status" value="1"/>
</dbReference>
<dbReference type="InterPro" id="IPR006218">
    <property type="entry name" value="DAHP1/KDSA"/>
</dbReference>
<dbReference type="SUPFAM" id="SSF48600">
    <property type="entry name" value="Chorismate mutase II"/>
    <property type="match status" value="1"/>
</dbReference>
<reference evidence="4 5" key="1">
    <citation type="submission" date="2014-07" db="EMBL/GenBank/DDBJ databases">
        <title>Genome of Chryseobacterium soli DSM 19298.</title>
        <authorList>
            <person name="Stropko S.J."/>
            <person name="Pipes S.E."/>
            <person name="Newman J."/>
        </authorList>
    </citation>
    <scope>NUCLEOTIDE SEQUENCE [LARGE SCALE GENOMIC DNA]</scope>
    <source>
        <strain evidence="4 5">DSM 19298</strain>
    </source>
</reference>
<evidence type="ECO:0000259" key="3">
    <source>
        <dbReference type="PROSITE" id="PS51168"/>
    </source>
</evidence>
<organism evidence="4 5">
    <name type="scientific">Chryseobacterium soli</name>
    <dbReference type="NCBI Taxonomy" id="445961"/>
    <lineage>
        <taxon>Bacteria</taxon>
        <taxon>Pseudomonadati</taxon>
        <taxon>Bacteroidota</taxon>
        <taxon>Flavobacteriia</taxon>
        <taxon>Flavobacteriales</taxon>
        <taxon>Weeksellaceae</taxon>
        <taxon>Chryseobacterium group</taxon>
        <taxon>Chryseobacterium</taxon>
    </lineage>
</organism>
<dbReference type="AlphaFoldDB" id="A0A086A3Z7"/>
<dbReference type="OrthoDB" id="9780456at2"/>
<dbReference type="eggNOG" id="COG2876">
    <property type="taxonomic scope" value="Bacteria"/>
</dbReference>
<name>A0A086A3Z7_9FLAO</name>
<keyword evidence="2" id="KW-0808">Transferase</keyword>
<dbReference type="InterPro" id="IPR036979">
    <property type="entry name" value="CM_dom_sf"/>
</dbReference>
<evidence type="ECO:0000256" key="1">
    <source>
        <dbReference type="ARBA" id="ARBA00012404"/>
    </source>
</evidence>
<gene>
    <name evidence="4" type="ORF">IW15_16885</name>
</gene>
<accession>A0A086A3Z7</accession>
<keyword evidence="5" id="KW-1185">Reference proteome</keyword>